<feature type="region of interest" description="Disordered" evidence="1">
    <location>
        <begin position="1"/>
        <end position="29"/>
    </location>
</feature>
<evidence type="ECO:0000256" key="1">
    <source>
        <dbReference type="SAM" id="MobiDB-lite"/>
    </source>
</evidence>
<gene>
    <name evidence="2" type="ORF">PGLA1383_LOCUS31326</name>
</gene>
<comment type="caution">
    <text evidence="2">The sequence shown here is derived from an EMBL/GenBank/DDBJ whole genome shotgun (WGS) entry which is preliminary data.</text>
</comment>
<feature type="compositionally biased region" description="Acidic residues" evidence="1">
    <location>
        <begin position="16"/>
        <end position="28"/>
    </location>
</feature>
<evidence type="ECO:0000313" key="2">
    <source>
        <dbReference type="EMBL" id="CAE8613556.1"/>
    </source>
</evidence>
<proteinExistence type="predicted"/>
<dbReference type="Proteomes" id="UP000654075">
    <property type="component" value="Unassembled WGS sequence"/>
</dbReference>
<evidence type="ECO:0000313" key="3">
    <source>
        <dbReference type="Proteomes" id="UP000654075"/>
    </source>
</evidence>
<organism evidence="2 3">
    <name type="scientific">Polarella glacialis</name>
    <name type="common">Dinoflagellate</name>
    <dbReference type="NCBI Taxonomy" id="89957"/>
    <lineage>
        <taxon>Eukaryota</taxon>
        <taxon>Sar</taxon>
        <taxon>Alveolata</taxon>
        <taxon>Dinophyceae</taxon>
        <taxon>Suessiales</taxon>
        <taxon>Suessiaceae</taxon>
        <taxon>Polarella</taxon>
    </lineage>
</organism>
<keyword evidence="3" id="KW-1185">Reference proteome</keyword>
<name>A0A813FSA4_POLGL</name>
<accession>A0A813FSA4</accession>
<feature type="non-terminal residue" evidence="2">
    <location>
        <position position="182"/>
    </location>
</feature>
<reference evidence="2" key="1">
    <citation type="submission" date="2021-02" db="EMBL/GenBank/DDBJ databases">
        <authorList>
            <person name="Dougan E. K."/>
            <person name="Rhodes N."/>
            <person name="Thang M."/>
            <person name="Chan C."/>
        </authorList>
    </citation>
    <scope>NUCLEOTIDE SEQUENCE</scope>
</reference>
<sequence length="182" mass="20114">AGTLPASRPSEVPGVEGDDDDYDDDDYYDPSSFEAKPGVVWIDFKKEAYKNSSLNVEESIVFRGFHDDRSSPDYEPRERWLEYILQRAAGQSRVAVVVLNKKHMQSVTDIQNFCVAEDLEAPRFVVCTRAPAAQFAEFGITDVTGNWAAVPNIAMAEVWRHSGGETGPILRGEPGPSTGIEC</sequence>
<dbReference type="AlphaFoldDB" id="A0A813FSA4"/>
<protein>
    <submittedName>
        <fullName evidence="2">Uncharacterized protein</fullName>
    </submittedName>
</protein>
<dbReference type="EMBL" id="CAJNNV010025273">
    <property type="protein sequence ID" value="CAE8613556.1"/>
    <property type="molecule type" value="Genomic_DNA"/>
</dbReference>